<dbReference type="PANTHER" id="PTHR21357:SF4">
    <property type="entry name" value="FAM172 FAMILY PROTEIN HOMOLOG CG10038"/>
    <property type="match status" value="1"/>
</dbReference>
<proteinExistence type="predicted"/>
<protein>
    <submittedName>
        <fullName evidence="2">Arb2 domain protein</fullName>
    </submittedName>
</protein>
<dbReference type="GO" id="GO:0005634">
    <property type="term" value="C:nucleus"/>
    <property type="evidence" value="ECO:0007669"/>
    <property type="project" value="TreeGrafter"/>
</dbReference>
<name>A0A8H5R7M3_9HYPO</name>
<dbReference type="Proteomes" id="UP000530670">
    <property type="component" value="Unassembled WGS sequence"/>
</dbReference>
<dbReference type="GO" id="GO:0035197">
    <property type="term" value="F:siRNA binding"/>
    <property type="evidence" value="ECO:0007669"/>
    <property type="project" value="TreeGrafter"/>
</dbReference>
<dbReference type="Pfam" id="PF22749">
    <property type="entry name" value="Arb2"/>
    <property type="match status" value="1"/>
</dbReference>
<dbReference type="RefSeq" id="XP_037203728.1">
    <property type="nucleotide sequence ID" value="XM_037356132.1"/>
</dbReference>
<accession>A0A8H5R7M3</accession>
<evidence type="ECO:0000313" key="3">
    <source>
        <dbReference type="Proteomes" id="UP000530670"/>
    </source>
</evidence>
<dbReference type="GeneID" id="59308402"/>
<dbReference type="EMBL" id="JAAQRI010000209">
    <property type="protein sequence ID" value="KAF5627562.1"/>
    <property type="molecule type" value="Genomic_DNA"/>
</dbReference>
<dbReference type="GO" id="GO:0031048">
    <property type="term" value="P:regulatory ncRNA-mediated heterochromatin formation"/>
    <property type="evidence" value="ECO:0007669"/>
    <property type="project" value="TreeGrafter"/>
</dbReference>
<dbReference type="AlphaFoldDB" id="A0A8H5R7M3"/>
<dbReference type="PANTHER" id="PTHR21357">
    <property type="entry name" value="FAM172 FAMILY PROTEIN HOMOLOG CG10038"/>
    <property type="match status" value="1"/>
</dbReference>
<sequence>MFFRSWSGLPKDASFPRDLASLGFAIHDYFKKSSLTSSSYFVNDDDEVRSIEDPECYYKFFSSKNSRINERQRFHFNMALEDIVHDRLEKEGLKKYHLLPENKRQSPVFFTPNIAKTTRIVVVLGEPTKDLGWIAGRVANGPGGLVKGTMISVVQALAKQAASPNDPEPPCVVLANMGQRFWWPEEQRALTVEASVDVPLPSLVHTGRRFIKELNEIPGSETPLAHMTTVLNKVLEVNKNAGVDIIAIGQSCEVVLQFFENEKNWAQWGDRLGGMLFMGTVFPADVLVNAEFKEFLAKRTRGYLISEEPLDTPLAMPGGNPSLLIEPLGCPSFSSGEEQFIETILIKALEPALAYLQEVALTPNFVNPDMAVAERPPTDITDEKWSEMPEEAKPEVISVDPEKMKEEIKQMRRWKKFTETGLAPDDDSDDED</sequence>
<dbReference type="InterPro" id="IPR053858">
    <property type="entry name" value="Arb2_dom"/>
</dbReference>
<evidence type="ECO:0000313" key="2">
    <source>
        <dbReference type="EMBL" id="KAF5627562.1"/>
    </source>
</evidence>
<keyword evidence="3" id="KW-1185">Reference proteome</keyword>
<comment type="caution">
    <text evidence="2">The sequence shown here is derived from an EMBL/GenBank/DDBJ whole genome shotgun (WGS) entry which is preliminary data.</text>
</comment>
<organism evidence="2 3">
    <name type="scientific">Fusarium tjaetaba</name>
    <dbReference type="NCBI Taxonomy" id="1567544"/>
    <lineage>
        <taxon>Eukaryota</taxon>
        <taxon>Fungi</taxon>
        <taxon>Dikarya</taxon>
        <taxon>Ascomycota</taxon>
        <taxon>Pezizomycotina</taxon>
        <taxon>Sordariomycetes</taxon>
        <taxon>Hypocreomycetidae</taxon>
        <taxon>Hypocreales</taxon>
        <taxon>Nectriaceae</taxon>
        <taxon>Fusarium</taxon>
        <taxon>Fusarium fujikuroi species complex</taxon>
    </lineage>
</organism>
<reference evidence="2 3" key="1">
    <citation type="submission" date="2020-05" db="EMBL/GenBank/DDBJ databases">
        <title>Identification and distribution of gene clusters putatively required for synthesis of sphingolipid metabolism inhibitors in phylogenetically diverse species of the filamentous fungus Fusarium.</title>
        <authorList>
            <person name="Kim H.-S."/>
            <person name="Busman M."/>
            <person name="Brown D.W."/>
            <person name="Divon H."/>
            <person name="Uhlig S."/>
            <person name="Proctor R.H."/>
        </authorList>
    </citation>
    <scope>NUCLEOTIDE SEQUENCE [LARGE SCALE GENOMIC DNA]</scope>
    <source>
        <strain evidence="2 3">NRRL 66243</strain>
    </source>
</reference>
<evidence type="ECO:0000259" key="1">
    <source>
        <dbReference type="Pfam" id="PF22749"/>
    </source>
</evidence>
<gene>
    <name evidence="2" type="ORF">FTJAE_9232</name>
</gene>
<dbReference type="InterPro" id="IPR048263">
    <property type="entry name" value="Arb2"/>
</dbReference>
<feature type="domain" description="Arb2" evidence="1">
    <location>
        <begin position="39"/>
        <end position="310"/>
    </location>
</feature>
<dbReference type="OrthoDB" id="421951at2759"/>